<dbReference type="SUPFAM" id="SSF54427">
    <property type="entry name" value="NTF2-like"/>
    <property type="match status" value="1"/>
</dbReference>
<accession>A0ABZ2U356</accession>
<evidence type="ECO:0000313" key="2">
    <source>
        <dbReference type="EMBL" id="WYY08134.1"/>
    </source>
</evidence>
<feature type="domain" description="YchJ-like middle NTF2-like" evidence="1">
    <location>
        <begin position="33"/>
        <end position="127"/>
    </location>
</feature>
<name>A0ABZ2U356_9ACTN</name>
<dbReference type="InterPro" id="IPR032710">
    <property type="entry name" value="NTF2-like_dom_sf"/>
</dbReference>
<gene>
    <name evidence="2" type="ORF">RVF87_03365</name>
</gene>
<protein>
    <submittedName>
        <fullName evidence="2">YchJ family metal-binding protein</fullName>
    </submittedName>
</protein>
<keyword evidence="3" id="KW-1185">Reference proteome</keyword>
<dbReference type="RefSeq" id="WP_066166944.1">
    <property type="nucleotide sequence ID" value="NZ_CP136137.1"/>
</dbReference>
<evidence type="ECO:0000313" key="3">
    <source>
        <dbReference type="Proteomes" id="UP001479933"/>
    </source>
</evidence>
<reference evidence="2 3" key="1">
    <citation type="journal article" date="2023" name="Virus Evol.">
        <title>Computational host range prediction-The good, the bad, and the ugly.</title>
        <authorList>
            <person name="Howell A.A."/>
            <person name="Versoza C.J."/>
            <person name="Pfeifer S.P."/>
        </authorList>
    </citation>
    <scope>NUCLEOTIDE SEQUENCE [LARGE SCALE GENOMIC DNA]</scope>
    <source>
        <strain evidence="2 3">1610/1b</strain>
    </source>
</reference>
<organism evidence="2 3">
    <name type="scientific">Gordonia hydrophobica</name>
    <dbReference type="NCBI Taxonomy" id="40516"/>
    <lineage>
        <taxon>Bacteria</taxon>
        <taxon>Bacillati</taxon>
        <taxon>Actinomycetota</taxon>
        <taxon>Actinomycetes</taxon>
        <taxon>Mycobacteriales</taxon>
        <taxon>Gordoniaceae</taxon>
        <taxon>Gordonia</taxon>
    </lineage>
</organism>
<dbReference type="InterPro" id="IPR048469">
    <property type="entry name" value="YchJ-like_M"/>
</dbReference>
<proteinExistence type="predicted"/>
<dbReference type="Pfam" id="PF17775">
    <property type="entry name" value="YchJ_M-like"/>
    <property type="match status" value="1"/>
</dbReference>
<dbReference type="Gene3D" id="3.10.450.50">
    <property type="match status" value="1"/>
</dbReference>
<dbReference type="EMBL" id="CP136137">
    <property type="protein sequence ID" value="WYY08134.1"/>
    <property type="molecule type" value="Genomic_DNA"/>
</dbReference>
<dbReference type="Proteomes" id="UP001479933">
    <property type="component" value="Chromosome"/>
</dbReference>
<evidence type="ECO:0000259" key="1">
    <source>
        <dbReference type="Pfam" id="PF17775"/>
    </source>
</evidence>
<dbReference type="Pfam" id="PF02810">
    <property type="entry name" value="SEC-C"/>
    <property type="match status" value="1"/>
</dbReference>
<dbReference type="InterPro" id="IPR004027">
    <property type="entry name" value="SEC_C_motif"/>
</dbReference>
<sequence>MDDRRCPCGTGETLAACCGRYLLGLGDAKPAPTAEALMRSRYTAFALGDEAHLLATWHPDTRPESCAPDRGTRWLHLTIDDVVGGSPFHTDGVVEFTAVYRDEAGRGELHERSRFVKADGSWLYVDGVVRTGRGR</sequence>